<name>A0A382WGG9_9ZZZZ</name>
<accession>A0A382WGG9</accession>
<organism evidence="1">
    <name type="scientific">marine metagenome</name>
    <dbReference type="NCBI Taxonomy" id="408172"/>
    <lineage>
        <taxon>unclassified sequences</taxon>
        <taxon>metagenomes</taxon>
        <taxon>ecological metagenomes</taxon>
    </lineage>
</organism>
<evidence type="ECO:0008006" key="2">
    <source>
        <dbReference type="Google" id="ProtNLM"/>
    </source>
</evidence>
<dbReference type="EMBL" id="UINC01159555">
    <property type="protein sequence ID" value="SVD57710.1"/>
    <property type="molecule type" value="Genomic_DNA"/>
</dbReference>
<sequence length="199" mass="23538">MVNKKKQMQFFNEGSHHTIHSDTTIVPSHIHQIHQSLIHHNIITHPRVINCSSFYWKQEKDLPFPNRPKLINRCGNVHLCPICSYLQDRKIFARVKPMSNLLQQHDGDVHLITFTLRHNRSHTLQQLSEVLNKSVKEIKTSYPFKKFYGSKDRLFSLSKYEVSWSEDYGYHPHCHIQIGTTNQTPMKLIESELKSRWIE</sequence>
<feature type="non-terminal residue" evidence="1">
    <location>
        <position position="199"/>
    </location>
</feature>
<reference evidence="1" key="1">
    <citation type="submission" date="2018-05" db="EMBL/GenBank/DDBJ databases">
        <authorList>
            <person name="Lanie J.A."/>
            <person name="Ng W.-L."/>
            <person name="Kazmierczak K.M."/>
            <person name="Andrzejewski T.M."/>
            <person name="Davidsen T.M."/>
            <person name="Wayne K.J."/>
            <person name="Tettelin H."/>
            <person name="Glass J.I."/>
            <person name="Rusch D."/>
            <person name="Podicherti R."/>
            <person name="Tsui H.-C.T."/>
            <person name="Winkler M.E."/>
        </authorList>
    </citation>
    <scope>NUCLEOTIDE SEQUENCE</scope>
</reference>
<proteinExistence type="predicted"/>
<protein>
    <recommendedName>
        <fullName evidence="2">Replication protein</fullName>
    </recommendedName>
</protein>
<gene>
    <name evidence="1" type="ORF">METZ01_LOCUS410564</name>
</gene>
<evidence type="ECO:0000313" key="1">
    <source>
        <dbReference type="EMBL" id="SVD57710.1"/>
    </source>
</evidence>
<dbReference type="AlphaFoldDB" id="A0A382WGG9"/>